<dbReference type="AlphaFoldDB" id="A0A5J4YLG5"/>
<dbReference type="OrthoDB" id="6418713at2759"/>
<evidence type="ECO:0000259" key="6">
    <source>
        <dbReference type="Pfam" id="PF03151"/>
    </source>
</evidence>
<evidence type="ECO:0000256" key="1">
    <source>
        <dbReference type="ARBA" id="ARBA00004141"/>
    </source>
</evidence>
<feature type="transmembrane region" description="Helical" evidence="5">
    <location>
        <begin position="279"/>
        <end position="300"/>
    </location>
</feature>
<dbReference type="InterPro" id="IPR050186">
    <property type="entry name" value="TPT_transporter"/>
</dbReference>
<name>A0A5J4YLG5_PORPP</name>
<dbReference type="OMA" id="QLAYHIF"/>
<keyword evidence="3 5" id="KW-1133">Transmembrane helix</keyword>
<keyword evidence="4 5" id="KW-0472">Membrane</keyword>
<feature type="transmembrane region" description="Helical" evidence="5">
    <location>
        <begin position="330"/>
        <end position="349"/>
    </location>
</feature>
<sequence length="395" mass="42760">MGAVRGAQVEHAVRASRNEGGGSGGEDEEAAVVRKQRARLAVMLVLWMVSSLVSLFYSKHALSASGVSDDFFAVWLLLCSTVYGAIWTLVLRVQPLQRLSQRQLKAVVPLSAAYLVKEVLKYGSLGRISVNLFNTIRSLAPIFSALLEFIAFKHVPPARVMTTMIPVVFGVTLTSVEEIKGASANDAAMLLVSVQGLLASACSTGINSGQNIYSKLLFGRDKIDPQSLQVYLSAISFSMAVVAYSVLELYRGFGAASNEHFGSRFLTQLQSYHVSRAQVVVLLLAGLLNFASSQLAFVTLNRISPLSYSVANIFKRVLVPVIAVGVLHEHLTPINLVGVLLSIAGIFLYERATRSYKMSRAYAAKTEGPDLLPATATAAVPTKKMRAETYEENLL</sequence>
<proteinExistence type="predicted"/>
<feature type="transmembrane region" description="Helical" evidence="5">
    <location>
        <begin position="72"/>
        <end position="93"/>
    </location>
</feature>
<comment type="subcellular location">
    <subcellularLocation>
        <location evidence="1">Membrane</location>
        <topology evidence="1">Multi-pass membrane protein</topology>
    </subcellularLocation>
</comment>
<dbReference type="SUPFAM" id="SSF103481">
    <property type="entry name" value="Multidrug resistance efflux transporter EmrE"/>
    <property type="match status" value="1"/>
</dbReference>
<dbReference type="InterPro" id="IPR004853">
    <property type="entry name" value="Sugar_P_trans_dom"/>
</dbReference>
<organism evidence="7 8">
    <name type="scientific">Porphyridium purpureum</name>
    <name type="common">Red alga</name>
    <name type="synonym">Porphyridium cruentum</name>
    <dbReference type="NCBI Taxonomy" id="35688"/>
    <lineage>
        <taxon>Eukaryota</taxon>
        <taxon>Rhodophyta</taxon>
        <taxon>Bangiophyceae</taxon>
        <taxon>Porphyridiales</taxon>
        <taxon>Porphyridiaceae</taxon>
        <taxon>Porphyridium</taxon>
    </lineage>
</organism>
<keyword evidence="8" id="KW-1185">Reference proteome</keyword>
<dbReference type="InterPro" id="IPR037185">
    <property type="entry name" value="EmrE-like"/>
</dbReference>
<evidence type="ECO:0000313" key="8">
    <source>
        <dbReference type="Proteomes" id="UP000324585"/>
    </source>
</evidence>
<gene>
    <name evidence="7" type="ORF">FVE85_2498</name>
</gene>
<dbReference type="EMBL" id="VRMN01000013">
    <property type="protein sequence ID" value="KAA8491483.1"/>
    <property type="molecule type" value="Genomic_DNA"/>
</dbReference>
<evidence type="ECO:0000256" key="3">
    <source>
        <dbReference type="ARBA" id="ARBA00022989"/>
    </source>
</evidence>
<comment type="caution">
    <text evidence="7">The sequence shown here is derived from an EMBL/GenBank/DDBJ whole genome shotgun (WGS) entry which is preliminary data.</text>
</comment>
<dbReference type="Pfam" id="PF03151">
    <property type="entry name" value="TPT"/>
    <property type="match status" value="1"/>
</dbReference>
<evidence type="ECO:0000256" key="4">
    <source>
        <dbReference type="ARBA" id="ARBA00023136"/>
    </source>
</evidence>
<dbReference type="PANTHER" id="PTHR11132">
    <property type="entry name" value="SOLUTE CARRIER FAMILY 35"/>
    <property type="match status" value="1"/>
</dbReference>
<protein>
    <submittedName>
        <fullName evidence="7">Triose phosphate/phosphate translocator, non-green plastid, chloroplastic</fullName>
    </submittedName>
</protein>
<evidence type="ECO:0000256" key="2">
    <source>
        <dbReference type="ARBA" id="ARBA00022692"/>
    </source>
</evidence>
<reference evidence="8" key="1">
    <citation type="journal article" date="2019" name="Nat. Commun.">
        <title>Expansion of phycobilisome linker gene families in mesophilic red algae.</title>
        <authorList>
            <person name="Lee J."/>
            <person name="Kim D."/>
            <person name="Bhattacharya D."/>
            <person name="Yoon H.S."/>
        </authorList>
    </citation>
    <scope>NUCLEOTIDE SEQUENCE [LARGE SCALE GENOMIC DNA]</scope>
    <source>
        <strain evidence="8">CCMP 1328</strain>
    </source>
</reference>
<evidence type="ECO:0000256" key="5">
    <source>
        <dbReference type="SAM" id="Phobius"/>
    </source>
</evidence>
<evidence type="ECO:0000313" key="7">
    <source>
        <dbReference type="EMBL" id="KAA8491483.1"/>
    </source>
</evidence>
<keyword evidence="2 5" id="KW-0812">Transmembrane</keyword>
<feature type="transmembrane region" description="Helical" evidence="5">
    <location>
        <begin position="40"/>
        <end position="57"/>
    </location>
</feature>
<dbReference type="GO" id="GO:0016020">
    <property type="term" value="C:membrane"/>
    <property type="evidence" value="ECO:0007669"/>
    <property type="project" value="UniProtKB-SubCell"/>
</dbReference>
<feature type="domain" description="Sugar phosphate transporter" evidence="6">
    <location>
        <begin position="39"/>
        <end position="349"/>
    </location>
</feature>
<dbReference type="Proteomes" id="UP000324585">
    <property type="component" value="Unassembled WGS sequence"/>
</dbReference>
<accession>A0A5J4YLG5</accession>